<organism evidence="2 3">
    <name type="scientific">Luteimonas salinilitoris</name>
    <dbReference type="NCBI Taxonomy" id="3237697"/>
    <lineage>
        <taxon>Bacteria</taxon>
        <taxon>Pseudomonadati</taxon>
        <taxon>Pseudomonadota</taxon>
        <taxon>Gammaproteobacteria</taxon>
        <taxon>Lysobacterales</taxon>
        <taxon>Lysobacteraceae</taxon>
        <taxon>Luteimonas</taxon>
    </lineage>
</organism>
<feature type="domain" description="Pyridine nucleotide-disulphide oxidoreductase dimerisation" evidence="1">
    <location>
        <begin position="16"/>
        <end position="56"/>
    </location>
</feature>
<sequence length="197" mass="21671">MDRRGCSLREVRPRCGAHLVGPHADEVINPFALAIRYGLTARQLEVTVFAYPSAASDIGYSPESSRPASCPQGDGPACAADRRPGCTTDAQAFKSQEHENREPCPDCARQGGIQCNRIGQMRIGEEAEPRDKPTRWENILGRCGAFRVRCAGMGSACPMSRDGESLARRDDADHGTHRSATRTCYLKRVTNRRWVPV</sequence>
<dbReference type="Pfam" id="PF02852">
    <property type="entry name" value="Pyr_redox_dim"/>
    <property type="match status" value="1"/>
</dbReference>
<evidence type="ECO:0000313" key="3">
    <source>
        <dbReference type="Proteomes" id="UP001566331"/>
    </source>
</evidence>
<accession>A0ABV4HPU7</accession>
<evidence type="ECO:0000259" key="1">
    <source>
        <dbReference type="Pfam" id="PF02852"/>
    </source>
</evidence>
<dbReference type="EMBL" id="JBFWIC010000008">
    <property type="protein sequence ID" value="MEZ0474608.1"/>
    <property type="molecule type" value="Genomic_DNA"/>
</dbReference>
<name>A0ABV4HPU7_9GAMM</name>
<comment type="caution">
    <text evidence="2">The sequence shown here is derived from an EMBL/GenBank/DDBJ whole genome shotgun (WGS) entry which is preliminary data.</text>
</comment>
<keyword evidence="3" id="KW-1185">Reference proteome</keyword>
<dbReference type="InterPro" id="IPR016156">
    <property type="entry name" value="FAD/NAD-linked_Rdtase_dimer_sf"/>
</dbReference>
<dbReference type="PRINTS" id="PR00411">
    <property type="entry name" value="PNDRDTASEI"/>
</dbReference>
<proteinExistence type="predicted"/>
<protein>
    <recommendedName>
        <fullName evidence="1">Pyridine nucleotide-disulphide oxidoreductase dimerisation domain-containing protein</fullName>
    </recommendedName>
</protein>
<dbReference type="InterPro" id="IPR004099">
    <property type="entry name" value="Pyr_nucl-diS_OxRdtase_dimer"/>
</dbReference>
<dbReference type="Gene3D" id="3.30.390.30">
    <property type="match status" value="1"/>
</dbReference>
<reference evidence="2 3" key="1">
    <citation type="submission" date="2024-07" db="EMBL/GenBank/DDBJ databases">
        <title>Luteimonas salilacus sp. nov., isolated from the shore soil of Salt Lake in Tibet of China.</title>
        <authorList>
            <person name="Zhang X."/>
            <person name="Li A."/>
        </authorList>
    </citation>
    <scope>NUCLEOTIDE SEQUENCE [LARGE SCALE GENOMIC DNA]</scope>
    <source>
        <strain evidence="2 3">B3-2-R+30</strain>
    </source>
</reference>
<evidence type="ECO:0000313" key="2">
    <source>
        <dbReference type="EMBL" id="MEZ0474608.1"/>
    </source>
</evidence>
<dbReference type="SUPFAM" id="SSF55424">
    <property type="entry name" value="FAD/NAD-linked reductases, dimerisation (C-terminal) domain"/>
    <property type="match status" value="1"/>
</dbReference>
<dbReference type="Proteomes" id="UP001566331">
    <property type="component" value="Unassembled WGS sequence"/>
</dbReference>
<gene>
    <name evidence="2" type="ORF">AB6713_08245</name>
</gene>
<dbReference type="RefSeq" id="WP_370563929.1">
    <property type="nucleotide sequence ID" value="NZ_JBFWIB010000005.1"/>
</dbReference>